<keyword evidence="1 3" id="KW-0808">Transferase</keyword>
<name>A0ABV7CYL2_9BACI</name>
<dbReference type="InterPro" id="IPR000182">
    <property type="entry name" value="GNAT_dom"/>
</dbReference>
<reference evidence="4" key="1">
    <citation type="journal article" date="2019" name="Int. J. Syst. Evol. Microbiol.">
        <title>The Global Catalogue of Microorganisms (GCM) 10K type strain sequencing project: providing services to taxonomists for standard genome sequencing and annotation.</title>
        <authorList>
            <consortium name="The Broad Institute Genomics Platform"/>
            <consortium name="The Broad Institute Genome Sequencing Center for Infectious Disease"/>
            <person name="Wu L."/>
            <person name="Ma J."/>
        </authorList>
    </citation>
    <scope>NUCLEOTIDE SEQUENCE [LARGE SCALE GENOMIC DNA]</scope>
    <source>
        <strain evidence="4">KCTC 13128</strain>
    </source>
</reference>
<dbReference type="SUPFAM" id="SSF55729">
    <property type="entry name" value="Acyl-CoA N-acyltransferases (Nat)"/>
    <property type="match status" value="1"/>
</dbReference>
<sequence>MGSGTVEIRKALPNEMEFIEKQRLEAYEEYSDVLPEAHWDALKNELSSRPANTGGEEVYVARIDGRIAGSVVLYPANTKAYEAFGEKTEHPEIRQLAVGKEHRRKAVGKSLLQFCLDAEKEKGTRVIGLHTGEFMTKACSLYESIGFVRNPAEDMEPLDDGIIVLGYKKELN</sequence>
<dbReference type="Gene3D" id="3.40.630.30">
    <property type="match status" value="1"/>
</dbReference>
<dbReference type="InterPro" id="IPR050769">
    <property type="entry name" value="NAT_camello-type"/>
</dbReference>
<evidence type="ECO:0000313" key="4">
    <source>
        <dbReference type="Proteomes" id="UP001595279"/>
    </source>
</evidence>
<dbReference type="InterPro" id="IPR016181">
    <property type="entry name" value="Acyl_CoA_acyltransferase"/>
</dbReference>
<keyword evidence="3" id="KW-0012">Acyltransferase</keyword>
<dbReference type="PANTHER" id="PTHR13947:SF37">
    <property type="entry name" value="LD18367P"/>
    <property type="match status" value="1"/>
</dbReference>
<dbReference type="CDD" id="cd04301">
    <property type="entry name" value="NAT_SF"/>
    <property type="match status" value="1"/>
</dbReference>
<dbReference type="EC" id="2.3.-.-" evidence="3"/>
<comment type="caution">
    <text evidence="3">The sequence shown here is derived from an EMBL/GenBank/DDBJ whole genome shotgun (WGS) entry which is preliminary data.</text>
</comment>
<protein>
    <submittedName>
        <fullName evidence="3">GNAT family N-acetyltransferase</fullName>
        <ecNumber evidence="3">2.3.-.-</ecNumber>
    </submittedName>
</protein>
<accession>A0ABV7CYL2</accession>
<dbReference type="PANTHER" id="PTHR13947">
    <property type="entry name" value="GNAT FAMILY N-ACETYLTRANSFERASE"/>
    <property type="match status" value="1"/>
</dbReference>
<evidence type="ECO:0000313" key="3">
    <source>
        <dbReference type="EMBL" id="MFC3041487.1"/>
    </source>
</evidence>
<dbReference type="Proteomes" id="UP001595279">
    <property type="component" value="Unassembled WGS sequence"/>
</dbReference>
<evidence type="ECO:0000259" key="2">
    <source>
        <dbReference type="PROSITE" id="PS51186"/>
    </source>
</evidence>
<gene>
    <name evidence="3" type="ORF">ACFOGI_14660</name>
</gene>
<evidence type="ECO:0000256" key="1">
    <source>
        <dbReference type="ARBA" id="ARBA00022679"/>
    </source>
</evidence>
<dbReference type="RefSeq" id="WP_390274124.1">
    <property type="nucleotide sequence ID" value="NZ_JBHRSA010000053.1"/>
</dbReference>
<dbReference type="Pfam" id="PF00583">
    <property type="entry name" value="Acetyltransf_1"/>
    <property type="match status" value="1"/>
</dbReference>
<keyword evidence="4" id="KW-1185">Reference proteome</keyword>
<dbReference type="PROSITE" id="PS51186">
    <property type="entry name" value="GNAT"/>
    <property type="match status" value="1"/>
</dbReference>
<dbReference type="GO" id="GO:0016746">
    <property type="term" value="F:acyltransferase activity"/>
    <property type="evidence" value="ECO:0007669"/>
    <property type="project" value="UniProtKB-KW"/>
</dbReference>
<feature type="domain" description="N-acetyltransferase" evidence="2">
    <location>
        <begin position="6"/>
        <end position="172"/>
    </location>
</feature>
<dbReference type="EMBL" id="JBHRSA010000053">
    <property type="protein sequence ID" value="MFC3041487.1"/>
    <property type="molecule type" value="Genomic_DNA"/>
</dbReference>
<organism evidence="3 4">
    <name type="scientific">Virgibacillus xinjiangensis</name>
    <dbReference type="NCBI Taxonomy" id="393090"/>
    <lineage>
        <taxon>Bacteria</taxon>
        <taxon>Bacillati</taxon>
        <taxon>Bacillota</taxon>
        <taxon>Bacilli</taxon>
        <taxon>Bacillales</taxon>
        <taxon>Bacillaceae</taxon>
        <taxon>Virgibacillus</taxon>
    </lineage>
</organism>
<proteinExistence type="predicted"/>